<gene>
    <name evidence="9" type="primary">LOC106473741</name>
</gene>
<accession>A0ABM1TPP1</accession>
<keyword evidence="8" id="KW-1185">Reference proteome</keyword>
<dbReference type="Gene3D" id="2.60.40.820">
    <property type="entry name" value="Transcription factor, T-box"/>
    <property type="match status" value="1"/>
</dbReference>
<comment type="caution">
    <text evidence="6">Lacks conserved residue(s) required for the propagation of feature annotation.</text>
</comment>
<keyword evidence="4" id="KW-0804">Transcription</keyword>
<evidence type="ECO:0000256" key="5">
    <source>
        <dbReference type="ARBA" id="ARBA00023242"/>
    </source>
</evidence>
<dbReference type="RefSeq" id="XP_022257847.1">
    <property type="nucleotide sequence ID" value="XM_022402139.1"/>
</dbReference>
<sequence length="484" mass="54121">MIIVQSWKFRFGQRSVMTLKRPTESTASLLSTKARAFSVDALLGPSPSKKVQHNQLDDIKSSSPNLLICMLDDNVPVRHQVATGNSCKTTIIENLTADEDCHRPFSPQENNISISRGHSPWLLGSNETQQASRNKQGVETGIQVQLCQKELWNQFHGLGNEMIITKAGRRMFPALKVNVTGLDPDGYYLIWVEITAVDNNRYRYVYPSSQWMIAGAGDVPLPTNRYLHPDIPAKGYHLMARIVNFDKLKLTNSKQTTEKGQIALHSMHKYQPLIYIQKVETPFTVPDQAVDTKIAFQFSFPETVFITVTAYQNQEITKLKIASNPFAKGFRDPVKNSEGCDEIARRHLANLTSFGKNVVTAESNTIRTPFMASCAYSSVLFPSTYRYHQPALNPFYVPLNVYPFGTSISSPLSTVTSLADGNSYAFSPFKNVSFSYSSYPHAATEKIPIITTNSTSQDEVKDETKPTARVAPSFLQFPSFTCTD</sequence>
<dbReference type="PANTHER" id="PTHR11267:SF207">
    <property type="entry name" value="OVER COMPENSATING MALES, ISOFORM A"/>
    <property type="match status" value="1"/>
</dbReference>
<dbReference type="PRINTS" id="PR00937">
    <property type="entry name" value="TBOX"/>
</dbReference>
<dbReference type="InterPro" id="IPR046360">
    <property type="entry name" value="T-box_DNA-bd"/>
</dbReference>
<dbReference type="Proteomes" id="UP000694941">
    <property type="component" value="Unplaced"/>
</dbReference>
<reference evidence="9" key="1">
    <citation type="submission" date="2025-08" db="UniProtKB">
        <authorList>
            <consortium name="RefSeq"/>
        </authorList>
    </citation>
    <scope>IDENTIFICATION</scope>
    <source>
        <tissue evidence="9">Muscle</tissue>
    </source>
</reference>
<dbReference type="InterPro" id="IPR036960">
    <property type="entry name" value="T-box_sf"/>
</dbReference>
<keyword evidence="3 6" id="KW-0238">DNA-binding</keyword>
<evidence type="ECO:0000256" key="3">
    <source>
        <dbReference type="ARBA" id="ARBA00023125"/>
    </source>
</evidence>
<keyword evidence="5 6" id="KW-0539">Nucleus</keyword>
<evidence type="ECO:0000313" key="9">
    <source>
        <dbReference type="RefSeq" id="XP_022257847.1"/>
    </source>
</evidence>
<keyword evidence="2" id="KW-0805">Transcription regulation</keyword>
<dbReference type="PROSITE" id="PS01283">
    <property type="entry name" value="TBOX_1"/>
    <property type="match status" value="1"/>
</dbReference>
<comment type="subcellular location">
    <subcellularLocation>
        <location evidence="1 6">Nucleus</location>
    </subcellularLocation>
</comment>
<dbReference type="GeneID" id="106473741"/>
<dbReference type="PANTHER" id="PTHR11267">
    <property type="entry name" value="T-BOX PROTEIN-RELATED"/>
    <property type="match status" value="1"/>
</dbReference>
<dbReference type="InterPro" id="IPR018186">
    <property type="entry name" value="TF_T-box_CS"/>
</dbReference>
<dbReference type="PROSITE" id="PS50252">
    <property type="entry name" value="TBOX_3"/>
    <property type="match status" value="1"/>
</dbReference>
<dbReference type="SMART" id="SM00425">
    <property type="entry name" value="TBOX"/>
    <property type="match status" value="1"/>
</dbReference>
<evidence type="ECO:0000256" key="6">
    <source>
        <dbReference type="PROSITE-ProRule" id="PRU00201"/>
    </source>
</evidence>
<dbReference type="SUPFAM" id="SSF49417">
    <property type="entry name" value="p53-like transcription factors"/>
    <property type="match status" value="1"/>
</dbReference>
<evidence type="ECO:0000313" key="8">
    <source>
        <dbReference type="Proteomes" id="UP000694941"/>
    </source>
</evidence>
<dbReference type="InterPro" id="IPR008967">
    <property type="entry name" value="p53-like_TF_DNA-bd_sf"/>
</dbReference>
<feature type="domain" description="T-box" evidence="7">
    <location>
        <begin position="146"/>
        <end position="332"/>
    </location>
</feature>
<organism evidence="8 9">
    <name type="scientific">Limulus polyphemus</name>
    <name type="common">Atlantic horseshoe crab</name>
    <dbReference type="NCBI Taxonomy" id="6850"/>
    <lineage>
        <taxon>Eukaryota</taxon>
        <taxon>Metazoa</taxon>
        <taxon>Ecdysozoa</taxon>
        <taxon>Arthropoda</taxon>
        <taxon>Chelicerata</taxon>
        <taxon>Merostomata</taxon>
        <taxon>Xiphosura</taxon>
        <taxon>Limulidae</taxon>
        <taxon>Limulus</taxon>
    </lineage>
</organism>
<dbReference type="Pfam" id="PF00907">
    <property type="entry name" value="T-box"/>
    <property type="match status" value="1"/>
</dbReference>
<evidence type="ECO:0000256" key="1">
    <source>
        <dbReference type="ARBA" id="ARBA00004123"/>
    </source>
</evidence>
<dbReference type="InterPro" id="IPR001699">
    <property type="entry name" value="TF_T-box"/>
</dbReference>
<evidence type="ECO:0000256" key="2">
    <source>
        <dbReference type="ARBA" id="ARBA00023015"/>
    </source>
</evidence>
<dbReference type="CDD" id="cd20682">
    <property type="entry name" value="T-box-like"/>
    <property type="match status" value="1"/>
</dbReference>
<proteinExistence type="predicted"/>
<evidence type="ECO:0000259" key="7">
    <source>
        <dbReference type="PROSITE" id="PS50252"/>
    </source>
</evidence>
<protein>
    <submittedName>
        <fullName evidence="9">T-box protein 12-like</fullName>
    </submittedName>
</protein>
<name>A0ABM1TPP1_LIMPO</name>
<evidence type="ECO:0000256" key="4">
    <source>
        <dbReference type="ARBA" id="ARBA00023163"/>
    </source>
</evidence>